<evidence type="ECO:0000313" key="3">
    <source>
        <dbReference type="Proteomes" id="UP001459277"/>
    </source>
</evidence>
<evidence type="ECO:0000313" key="2">
    <source>
        <dbReference type="EMBL" id="KAK9989620.1"/>
    </source>
</evidence>
<feature type="region of interest" description="Disordered" evidence="1">
    <location>
        <begin position="37"/>
        <end position="79"/>
    </location>
</feature>
<dbReference type="EMBL" id="JAZDWU010000010">
    <property type="protein sequence ID" value="KAK9989620.1"/>
    <property type="molecule type" value="Genomic_DNA"/>
</dbReference>
<dbReference type="Proteomes" id="UP001459277">
    <property type="component" value="Unassembled WGS sequence"/>
</dbReference>
<accession>A0AAW2BXI1</accession>
<protein>
    <submittedName>
        <fullName evidence="2">Uncharacterized protein</fullName>
    </submittedName>
</protein>
<feature type="compositionally biased region" description="Acidic residues" evidence="1">
    <location>
        <begin position="49"/>
        <end position="79"/>
    </location>
</feature>
<keyword evidence="3" id="KW-1185">Reference proteome</keyword>
<sequence length="79" mass="8523">MSQLQHMDARLDTLNDELCQLNTRVGRIAQRHAHLSGFTASPSLSPEALADEDGNDGADDDDGDENASSSSDEEMMTSQ</sequence>
<comment type="caution">
    <text evidence="2">The sequence shown here is derived from an EMBL/GenBank/DDBJ whole genome shotgun (WGS) entry which is preliminary data.</text>
</comment>
<organism evidence="2 3">
    <name type="scientific">Lithocarpus litseifolius</name>
    <dbReference type="NCBI Taxonomy" id="425828"/>
    <lineage>
        <taxon>Eukaryota</taxon>
        <taxon>Viridiplantae</taxon>
        <taxon>Streptophyta</taxon>
        <taxon>Embryophyta</taxon>
        <taxon>Tracheophyta</taxon>
        <taxon>Spermatophyta</taxon>
        <taxon>Magnoliopsida</taxon>
        <taxon>eudicotyledons</taxon>
        <taxon>Gunneridae</taxon>
        <taxon>Pentapetalae</taxon>
        <taxon>rosids</taxon>
        <taxon>fabids</taxon>
        <taxon>Fagales</taxon>
        <taxon>Fagaceae</taxon>
        <taxon>Lithocarpus</taxon>
    </lineage>
</organism>
<gene>
    <name evidence="2" type="ORF">SO802_029859</name>
</gene>
<reference evidence="2 3" key="1">
    <citation type="submission" date="2024-01" db="EMBL/GenBank/DDBJ databases">
        <title>A telomere-to-telomere, gap-free genome of sweet tea (Lithocarpus litseifolius).</title>
        <authorList>
            <person name="Zhou J."/>
        </authorList>
    </citation>
    <scope>NUCLEOTIDE SEQUENCE [LARGE SCALE GENOMIC DNA]</scope>
    <source>
        <strain evidence="2">Zhou-2022a</strain>
        <tissue evidence="2">Leaf</tissue>
    </source>
</reference>
<dbReference type="AlphaFoldDB" id="A0AAW2BXI1"/>
<evidence type="ECO:0000256" key="1">
    <source>
        <dbReference type="SAM" id="MobiDB-lite"/>
    </source>
</evidence>
<name>A0AAW2BXI1_9ROSI</name>
<proteinExistence type="predicted"/>